<proteinExistence type="predicted"/>
<evidence type="ECO:0000313" key="3">
    <source>
        <dbReference type="Proteomes" id="UP000230423"/>
    </source>
</evidence>
<reference evidence="2 3" key="1">
    <citation type="submission" date="2015-09" db="EMBL/GenBank/DDBJ databases">
        <title>Draft genome of the parasitic nematode Teladorsagia circumcincta isolate WARC Sus (inbred).</title>
        <authorList>
            <person name="Mitreva M."/>
        </authorList>
    </citation>
    <scope>NUCLEOTIDE SEQUENCE [LARGE SCALE GENOMIC DNA]</scope>
    <source>
        <strain evidence="2 3">S</strain>
    </source>
</reference>
<dbReference type="Proteomes" id="UP000230423">
    <property type="component" value="Unassembled WGS sequence"/>
</dbReference>
<feature type="region of interest" description="Disordered" evidence="1">
    <location>
        <begin position="19"/>
        <end position="69"/>
    </location>
</feature>
<dbReference type="AlphaFoldDB" id="A0A2G9UTS3"/>
<protein>
    <submittedName>
        <fullName evidence="2">Uncharacterized protein</fullName>
    </submittedName>
</protein>
<name>A0A2G9UTS3_TELCI</name>
<dbReference type="OrthoDB" id="5793718at2759"/>
<evidence type="ECO:0000256" key="1">
    <source>
        <dbReference type="SAM" id="MobiDB-lite"/>
    </source>
</evidence>
<organism evidence="2 3">
    <name type="scientific">Teladorsagia circumcincta</name>
    <name type="common">Brown stomach worm</name>
    <name type="synonym">Ostertagia circumcincta</name>
    <dbReference type="NCBI Taxonomy" id="45464"/>
    <lineage>
        <taxon>Eukaryota</taxon>
        <taxon>Metazoa</taxon>
        <taxon>Ecdysozoa</taxon>
        <taxon>Nematoda</taxon>
        <taxon>Chromadorea</taxon>
        <taxon>Rhabditida</taxon>
        <taxon>Rhabditina</taxon>
        <taxon>Rhabditomorpha</taxon>
        <taxon>Strongyloidea</taxon>
        <taxon>Trichostrongylidae</taxon>
        <taxon>Teladorsagia</taxon>
    </lineage>
</organism>
<keyword evidence="3" id="KW-1185">Reference proteome</keyword>
<gene>
    <name evidence="2" type="ORF">TELCIR_04371</name>
</gene>
<evidence type="ECO:0000313" key="2">
    <source>
        <dbReference type="EMBL" id="PIO73645.1"/>
    </source>
</evidence>
<dbReference type="EMBL" id="KZ345413">
    <property type="protein sequence ID" value="PIO73645.1"/>
    <property type="molecule type" value="Genomic_DNA"/>
</dbReference>
<dbReference type="Gene3D" id="6.10.140.1430">
    <property type="match status" value="1"/>
</dbReference>
<sequence>MFGNSGVLHSSEKIHLADDNPIAHNLPGSERIHLPDENPISHNMDYNRDGSHMTQDAGDSAKGKLNEAGRAIKNTAEKVADKAVELKDKAKEKIQDGVDKIKGN</sequence>
<accession>A0A2G9UTS3</accession>